<feature type="region of interest" description="Disordered" evidence="1">
    <location>
        <begin position="124"/>
        <end position="153"/>
    </location>
</feature>
<dbReference type="AlphaFoldDB" id="A0A328CZ29"/>
<dbReference type="EMBL" id="NQVE01000206">
    <property type="protein sequence ID" value="RAL38747.1"/>
    <property type="molecule type" value="Genomic_DNA"/>
</dbReference>
<evidence type="ECO:0000313" key="3">
    <source>
        <dbReference type="Proteomes" id="UP000249390"/>
    </source>
</evidence>
<accession>A0A328CZ29</accession>
<keyword evidence="3" id="KW-1185">Reference proteome</keyword>
<sequence>MMFPFFPHILDACLDYICSNCQFSAIILFAAGITSRTRNRSTRSLNDKDSTHNFSLDRSSSLNSRRGLNSSASKNPYSSFTRNHRDKNRDKEKERSSILELWDSNSSDPFGSVVASRVDKNNLRRSHSLASRRSGELVPQRAEDKKNSRNNILNSSNGVLSGCNNLNGIQKATFEKDFPSLGTEEKQVVRVPSPGLSSAVQSLPISNSHLLGGEKWTSALAEVPAIIGINGVKNLSSQQSGSVTLSSGTSGANNSLNMAEALSQGPPQAHTTSQLPDKIHRLEELALKQSRQLIPVTPTMPKALVSVSDKSKQPKLAVRTSEMVGTAKSIQQQPYSSQANNPCCGLVRSDAPNMFHTGKFLVLRPVTTPKDTASLTNVAGGKVANEQPSVSPLCPLTSTSSSTPKMSAVEVKAAALTLNSRPITEKKLSISQAQSRSDFFNLIRKKTSPKATALQDSGAVLSSSDLVGVTCKGVSCDLSSQVVENGLIASNGDYPGSPFTFDSYNAQQCSDVDNSCLKGMIYPDEEEAAFLRSLGWDENYGEDEGLTEEEINAFYQECMKLKPSLKICKGTHLAFTPADCKSGAPSATESCASELD</sequence>
<dbReference type="Proteomes" id="UP000249390">
    <property type="component" value="Unassembled WGS sequence"/>
</dbReference>
<protein>
    <submittedName>
        <fullName evidence="2">Uncharacterized protein</fullName>
    </submittedName>
</protein>
<dbReference type="PANTHER" id="PTHR34112">
    <property type="entry name" value="C-JUN-AMINO-TERMINAL KINASE-INTERACTING PROTEIN"/>
    <property type="match status" value="1"/>
</dbReference>
<organism evidence="2 3">
    <name type="scientific">Cuscuta australis</name>
    <dbReference type="NCBI Taxonomy" id="267555"/>
    <lineage>
        <taxon>Eukaryota</taxon>
        <taxon>Viridiplantae</taxon>
        <taxon>Streptophyta</taxon>
        <taxon>Embryophyta</taxon>
        <taxon>Tracheophyta</taxon>
        <taxon>Spermatophyta</taxon>
        <taxon>Magnoliopsida</taxon>
        <taxon>eudicotyledons</taxon>
        <taxon>Gunneridae</taxon>
        <taxon>Pentapetalae</taxon>
        <taxon>asterids</taxon>
        <taxon>lamiids</taxon>
        <taxon>Solanales</taxon>
        <taxon>Convolvulaceae</taxon>
        <taxon>Cuscuteae</taxon>
        <taxon>Cuscuta</taxon>
        <taxon>Cuscuta subgen. Grammica</taxon>
        <taxon>Cuscuta sect. Cleistogrammica</taxon>
    </lineage>
</organism>
<dbReference type="PANTHER" id="PTHR34112:SF13">
    <property type="entry name" value="OS04G0448200 PROTEIN"/>
    <property type="match status" value="1"/>
</dbReference>
<comment type="caution">
    <text evidence="2">The sequence shown here is derived from an EMBL/GenBank/DDBJ whole genome shotgun (WGS) entry which is preliminary data.</text>
</comment>
<reference evidence="2 3" key="1">
    <citation type="submission" date="2018-06" db="EMBL/GenBank/DDBJ databases">
        <title>The Genome of Cuscuta australis (Dodder) Provides Insight into the Evolution of Plant Parasitism.</title>
        <authorList>
            <person name="Liu H."/>
        </authorList>
    </citation>
    <scope>NUCLEOTIDE SEQUENCE [LARGE SCALE GENOMIC DNA]</scope>
    <source>
        <strain evidence="3">cv. Yunnan</strain>
        <tissue evidence="2">Vines</tissue>
    </source>
</reference>
<gene>
    <name evidence="2" type="ORF">DM860_013428</name>
</gene>
<feature type="compositionally biased region" description="Low complexity" evidence="1">
    <location>
        <begin position="53"/>
        <end position="73"/>
    </location>
</feature>
<name>A0A328CZ29_9ASTE</name>
<proteinExistence type="predicted"/>
<evidence type="ECO:0000256" key="1">
    <source>
        <dbReference type="SAM" id="MobiDB-lite"/>
    </source>
</evidence>
<evidence type="ECO:0000313" key="2">
    <source>
        <dbReference type="EMBL" id="RAL38747.1"/>
    </source>
</evidence>
<feature type="region of interest" description="Disordered" evidence="1">
    <location>
        <begin position="39"/>
        <end position="92"/>
    </location>
</feature>